<name>D3RR62_ALLVD</name>
<dbReference type="Proteomes" id="UP000001441">
    <property type="component" value="Chromosome"/>
</dbReference>
<evidence type="ECO:0000313" key="2">
    <source>
        <dbReference type="EMBL" id="ADC61890.1"/>
    </source>
</evidence>
<organism evidence="2 3">
    <name type="scientific">Allochromatium vinosum (strain ATCC 17899 / DSM 180 / NBRC 103801 / NCIMB 10441 / D)</name>
    <name type="common">Chromatium vinosum</name>
    <dbReference type="NCBI Taxonomy" id="572477"/>
    <lineage>
        <taxon>Bacteria</taxon>
        <taxon>Pseudomonadati</taxon>
        <taxon>Pseudomonadota</taxon>
        <taxon>Gammaproteobacteria</taxon>
        <taxon>Chromatiales</taxon>
        <taxon>Chromatiaceae</taxon>
        <taxon>Allochromatium</taxon>
    </lineage>
</organism>
<dbReference type="AlphaFoldDB" id="D3RR62"/>
<sequence length="181" mass="19777">MSPPEPEQPFVKTVDRQWILVKTAKGQEEIRTKAYKLPARLRRLLIMIDGRSTVGETLDRLASLNDDLEGHLNTLLADGFLAPRDAVPSIAAALSQQPEFNLAKAKGFARFVILGTLGPVGARRVQRIEAAGSVAELRAELDDLRDALPALLSKRQAKDVWGQLEPLMLSIGIGSDPPVDH</sequence>
<dbReference type="eggNOG" id="ENOG5033EJS">
    <property type="taxonomic scope" value="Bacteria"/>
</dbReference>
<keyword evidence="3" id="KW-1185">Reference proteome</keyword>
<keyword evidence="1" id="KW-0175">Coiled coil</keyword>
<dbReference type="KEGG" id="alv:Alvin_0947"/>
<accession>D3RR62</accession>
<feature type="coiled-coil region" evidence="1">
    <location>
        <begin position="127"/>
        <end position="154"/>
    </location>
</feature>
<evidence type="ECO:0000313" key="3">
    <source>
        <dbReference type="Proteomes" id="UP000001441"/>
    </source>
</evidence>
<protein>
    <submittedName>
        <fullName evidence="2">Uncharacterized protein</fullName>
    </submittedName>
</protein>
<proteinExistence type="predicted"/>
<reference evidence="2 3" key="1">
    <citation type="journal article" date="2011" name="Stand. Genomic Sci.">
        <title>Complete genome sequence of Allochromatium vinosum DSM 180(T).</title>
        <authorList>
            <person name="Weissgerber T."/>
            <person name="Zigann R."/>
            <person name="Bruce D."/>
            <person name="Chang Y.J."/>
            <person name="Detter J.C."/>
            <person name="Han C."/>
            <person name="Hauser L."/>
            <person name="Jeffries C.D."/>
            <person name="Land M."/>
            <person name="Munk A.C."/>
            <person name="Tapia R."/>
            <person name="Dahl C."/>
        </authorList>
    </citation>
    <scope>NUCLEOTIDE SEQUENCE [LARGE SCALE GENOMIC DNA]</scope>
    <source>
        <strain evidence="3">ATCC 17899 / DSM 180 / NBRC 103801 / NCIMB 10441 / D</strain>
    </source>
</reference>
<evidence type="ECO:0000256" key="1">
    <source>
        <dbReference type="SAM" id="Coils"/>
    </source>
</evidence>
<gene>
    <name evidence="2" type="ordered locus">Alvin_0947</name>
</gene>
<dbReference type="EMBL" id="CP001896">
    <property type="protein sequence ID" value="ADC61890.1"/>
    <property type="molecule type" value="Genomic_DNA"/>
</dbReference>
<dbReference type="STRING" id="572477.Alvin_0947"/>
<dbReference type="HOGENOM" id="CLU_1486096_0_0_6"/>
<dbReference type="RefSeq" id="WP_012970166.1">
    <property type="nucleotide sequence ID" value="NC_013851.1"/>
</dbReference>